<dbReference type="Gene3D" id="2.40.37.10">
    <property type="entry name" value="Lyase, Ornithine Decarboxylase, Chain A, domain 1"/>
    <property type="match status" value="1"/>
</dbReference>
<evidence type="ECO:0000256" key="5">
    <source>
        <dbReference type="HAMAP-Rule" id="MF_02120"/>
    </source>
</evidence>
<comment type="function">
    <text evidence="5">Specifically catalyzes the decarboxylation of meso-diaminopimelate (meso-DAP) to L-lysine.</text>
</comment>
<proteinExistence type="inferred from homology"/>
<dbReference type="InterPro" id="IPR022643">
    <property type="entry name" value="De-COase2_C"/>
</dbReference>
<name>A0A6J4UU64_9BACT</name>
<evidence type="ECO:0000256" key="2">
    <source>
        <dbReference type="ARBA" id="ARBA00022793"/>
    </source>
</evidence>
<dbReference type="Pfam" id="PF02784">
    <property type="entry name" value="Orn_Arg_deC_N"/>
    <property type="match status" value="1"/>
</dbReference>
<feature type="binding site" evidence="5">
    <location>
        <position position="295"/>
    </location>
    <ligand>
        <name>substrate</name>
    </ligand>
</feature>
<dbReference type="GO" id="GO:0008836">
    <property type="term" value="F:diaminopimelate decarboxylase activity"/>
    <property type="evidence" value="ECO:0007669"/>
    <property type="project" value="UniProtKB-UniRule"/>
</dbReference>
<comment type="catalytic activity">
    <reaction evidence="5 8">
        <text>meso-2,6-diaminopimelate + H(+) = L-lysine + CO2</text>
        <dbReference type="Rhea" id="RHEA:15101"/>
        <dbReference type="ChEBI" id="CHEBI:15378"/>
        <dbReference type="ChEBI" id="CHEBI:16526"/>
        <dbReference type="ChEBI" id="CHEBI:32551"/>
        <dbReference type="ChEBI" id="CHEBI:57791"/>
        <dbReference type="EC" id="4.1.1.20"/>
    </reaction>
</comment>
<feature type="binding site" evidence="5">
    <location>
        <position position="336"/>
    </location>
    <ligand>
        <name>substrate</name>
    </ligand>
</feature>
<dbReference type="GO" id="GO:0030170">
    <property type="term" value="F:pyridoxal phosphate binding"/>
    <property type="evidence" value="ECO:0007669"/>
    <property type="project" value="UniProtKB-UniRule"/>
</dbReference>
<dbReference type="HAMAP" id="MF_02120">
    <property type="entry name" value="LysA"/>
    <property type="match status" value="1"/>
</dbReference>
<dbReference type="InterPro" id="IPR002986">
    <property type="entry name" value="DAP_deCOOHase_LysA"/>
</dbReference>
<sequence length="435" mass="46342">MLWPITTGTSDAGGLAIGGVDLADLAREWGTPLYIYDEATVRDRCRRYRAAFAAHYPDSRVIYAAKAYLSPAILAILREEGLGLDVVSGGELGMALHCGFPPERIVFHGNNKSAEELRAAVEAGVGRIMVDNALELDRLIALGERVVRAIPVLLRLNPGIEAHTHEYRQTGVTDSKFGLPTIDDQAERATVRAAASPALDLRGFHAHIGSQIVGASSYRQTVAALFAFAARMRDRHGIVPRELSPGGGLAIAHTPEEETEETDPDTLAEAIGGVIRAEAARYALPLPRIAVEPGRSIVGPAGVALYTVGATKDIPGVRRYVSVDGGMADNIRPALYGAAYTARLANRPTGADTERVTIAGKGCESGDVLIRDIALPPLVPGDLLAVPAAGAYCLAMASNYNLAPRPAVVFVRDGRARLVRRREGLDDLLRAEIMP</sequence>
<feature type="binding site" evidence="5">
    <location>
        <begin position="292"/>
        <end position="295"/>
    </location>
    <ligand>
        <name>pyridoxal 5'-phosphate</name>
        <dbReference type="ChEBI" id="CHEBI:597326"/>
    </ligand>
</feature>
<keyword evidence="5" id="KW-0028">Amino-acid biosynthesis</keyword>
<evidence type="ECO:0000259" key="10">
    <source>
        <dbReference type="Pfam" id="PF02784"/>
    </source>
</evidence>
<keyword evidence="3 5" id="KW-0663">Pyridoxal phosphate</keyword>
<dbReference type="FunFam" id="3.20.20.10:FF:000003">
    <property type="entry name" value="Diaminopimelate decarboxylase"/>
    <property type="match status" value="1"/>
</dbReference>
<evidence type="ECO:0000256" key="6">
    <source>
        <dbReference type="NCBIfam" id="TIGR01048"/>
    </source>
</evidence>
<evidence type="ECO:0000259" key="9">
    <source>
        <dbReference type="Pfam" id="PF00278"/>
    </source>
</evidence>
<dbReference type="UniPathway" id="UPA00034">
    <property type="reaction ID" value="UER00027"/>
</dbReference>
<comment type="pathway">
    <text evidence="5 8">Amino-acid biosynthesis; L-lysine biosynthesis via DAP pathway; L-lysine from DL-2,6-diaminopimelate: step 1/1.</text>
</comment>
<reference evidence="11" key="1">
    <citation type="submission" date="2020-02" db="EMBL/GenBank/DDBJ databases">
        <authorList>
            <person name="Meier V. D."/>
        </authorList>
    </citation>
    <scope>NUCLEOTIDE SEQUENCE</scope>
    <source>
        <strain evidence="11">AVDCRST_MAG88</strain>
    </source>
</reference>
<comment type="similarity">
    <text evidence="5">Belongs to the Orn/Lys/Arg decarboxylase class-II family. LysA subfamily.</text>
</comment>
<dbReference type="PRINTS" id="PR01179">
    <property type="entry name" value="ODADCRBXLASE"/>
</dbReference>
<dbReference type="InterPro" id="IPR022644">
    <property type="entry name" value="De-COase2_N"/>
</dbReference>
<feature type="domain" description="Orn/DAP/Arg decarboxylase 2 C-terminal" evidence="9">
    <location>
        <begin position="34"/>
        <end position="390"/>
    </location>
</feature>
<dbReference type="SUPFAM" id="SSF50621">
    <property type="entry name" value="Alanine racemase C-terminal domain-like"/>
    <property type="match status" value="1"/>
</dbReference>
<dbReference type="PANTHER" id="PTHR43727:SF2">
    <property type="entry name" value="GROUP IV DECARBOXYLASE"/>
    <property type="match status" value="1"/>
</dbReference>
<evidence type="ECO:0000256" key="7">
    <source>
        <dbReference type="PIRSR" id="PIRSR600183-50"/>
    </source>
</evidence>
<protein>
    <recommendedName>
        <fullName evidence="5 6">Diaminopimelate decarboxylase</fullName>
        <shortName evidence="5">DAP decarboxylase</shortName>
        <shortName evidence="5">DAPDC</shortName>
        <ecNumber evidence="5 6">4.1.1.20</ecNumber>
    </recommendedName>
</protein>
<dbReference type="InterPro" id="IPR029066">
    <property type="entry name" value="PLP-binding_barrel"/>
</dbReference>
<feature type="active site" description="Proton donor" evidence="7">
    <location>
        <position position="363"/>
    </location>
</feature>
<feature type="domain" description="Orn/DAP/Arg decarboxylase 2 N-terminal" evidence="10">
    <location>
        <begin position="40"/>
        <end position="298"/>
    </location>
</feature>
<keyword evidence="4 5" id="KW-0456">Lyase</keyword>
<feature type="binding site" evidence="5">
    <location>
        <position position="392"/>
    </location>
    <ligand>
        <name>substrate</name>
    </ligand>
</feature>
<dbReference type="PANTHER" id="PTHR43727">
    <property type="entry name" value="DIAMINOPIMELATE DECARBOXYLASE"/>
    <property type="match status" value="1"/>
</dbReference>
<feature type="binding site" evidence="5">
    <location>
        <position position="364"/>
    </location>
    <ligand>
        <name>substrate</name>
    </ligand>
</feature>
<dbReference type="EC" id="4.1.1.20" evidence="5 6"/>
<evidence type="ECO:0000256" key="3">
    <source>
        <dbReference type="ARBA" id="ARBA00022898"/>
    </source>
</evidence>
<dbReference type="AlphaFoldDB" id="A0A6J4UU64"/>
<feature type="binding site" evidence="5">
    <location>
        <position position="332"/>
    </location>
    <ligand>
        <name>substrate</name>
    </ligand>
</feature>
<dbReference type="CDD" id="cd06828">
    <property type="entry name" value="PLPDE_III_DapDC"/>
    <property type="match status" value="1"/>
</dbReference>
<dbReference type="SUPFAM" id="SSF51419">
    <property type="entry name" value="PLP-binding barrel"/>
    <property type="match status" value="1"/>
</dbReference>
<feature type="binding site" evidence="5">
    <location>
        <position position="392"/>
    </location>
    <ligand>
        <name>pyridoxal 5'-phosphate</name>
        <dbReference type="ChEBI" id="CHEBI:597326"/>
    </ligand>
</feature>
<dbReference type="NCBIfam" id="TIGR01048">
    <property type="entry name" value="lysA"/>
    <property type="match status" value="1"/>
</dbReference>
<comment type="subunit">
    <text evidence="5">Homodimer.</text>
</comment>
<gene>
    <name evidence="5" type="primary">lysA</name>
    <name evidence="11" type="ORF">AVDCRST_MAG88-1275</name>
</gene>
<comment type="cofactor">
    <cofactor evidence="1 5 7 8">
        <name>pyridoxal 5'-phosphate</name>
        <dbReference type="ChEBI" id="CHEBI:597326"/>
    </cofactor>
</comment>
<keyword evidence="2 5" id="KW-0210">Decarboxylase</keyword>
<dbReference type="PRINTS" id="PR01181">
    <property type="entry name" value="DAPDCRBXLASE"/>
</dbReference>
<feature type="binding site" evidence="5">
    <location>
        <position position="248"/>
    </location>
    <ligand>
        <name>pyridoxal 5'-phosphate</name>
        <dbReference type="ChEBI" id="CHEBI:597326"/>
    </ligand>
</feature>
<evidence type="ECO:0000256" key="1">
    <source>
        <dbReference type="ARBA" id="ARBA00001933"/>
    </source>
</evidence>
<organism evidence="11">
    <name type="scientific">uncultured Thermomicrobiales bacterium</name>
    <dbReference type="NCBI Taxonomy" id="1645740"/>
    <lineage>
        <taxon>Bacteria</taxon>
        <taxon>Pseudomonadati</taxon>
        <taxon>Thermomicrobiota</taxon>
        <taxon>Thermomicrobia</taxon>
        <taxon>Thermomicrobiales</taxon>
        <taxon>environmental samples</taxon>
    </lineage>
</organism>
<evidence type="ECO:0000256" key="8">
    <source>
        <dbReference type="RuleBase" id="RU003738"/>
    </source>
</evidence>
<dbReference type="Pfam" id="PF00278">
    <property type="entry name" value="Orn_DAP_Arg_deC"/>
    <property type="match status" value="1"/>
</dbReference>
<keyword evidence="5 8" id="KW-0457">Lysine biosynthesis</keyword>
<dbReference type="EMBL" id="CADCWM010000431">
    <property type="protein sequence ID" value="CAA9558159.1"/>
    <property type="molecule type" value="Genomic_DNA"/>
</dbReference>
<evidence type="ECO:0000256" key="4">
    <source>
        <dbReference type="ARBA" id="ARBA00023239"/>
    </source>
</evidence>
<accession>A0A6J4UU64</accession>
<evidence type="ECO:0000313" key="11">
    <source>
        <dbReference type="EMBL" id="CAA9558159.1"/>
    </source>
</evidence>
<feature type="modified residue" description="N6-(pyridoxal phosphate)lysine" evidence="5 7">
    <location>
        <position position="66"/>
    </location>
</feature>
<dbReference type="Gene3D" id="3.20.20.10">
    <property type="entry name" value="Alanine racemase"/>
    <property type="match status" value="1"/>
</dbReference>
<dbReference type="GO" id="GO:0009089">
    <property type="term" value="P:lysine biosynthetic process via diaminopimelate"/>
    <property type="evidence" value="ECO:0007669"/>
    <property type="project" value="UniProtKB-UniRule"/>
</dbReference>
<dbReference type="InterPro" id="IPR009006">
    <property type="entry name" value="Ala_racemase/Decarboxylase_C"/>
</dbReference>
<dbReference type="InterPro" id="IPR000183">
    <property type="entry name" value="Orn/DAP/Arg_de-COase"/>
</dbReference>